<feature type="transmembrane region" description="Helical" evidence="1">
    <location>
        <begin position="20"/>
        <end position="40"/>
    </location>
</feature>
<dbReference type="EMBL" id="CP016415">
    <property type="protein sequence ID" value="ANU38181.1"/>
    <property type="molecule type" value="Genomic_DNA"/>
</dbReference>
<evidence type="ECO:0000313" key="5">
    <source>
        <dbReference type="Proteomes" id="UP000095131"/>
    </source>
</evidence>
<evidence type="ECO:0000313" key="2">
    <source>
        <dbReference type="EMBL" id="ANU38181.1"/>
    </source>
</evidence>
<reference evidence="3 5" key="2">
    <citation type="submission" date="2016-08" db="EMBL/GenBank/DDBJ databases">
        <title>Genome sequencing of Vibrio scophthalmi strain FP3289, an isolated from Paralichthys olivaceus.</title>
        <authorList>
            <person name="Han H.-J."/>
        </authorList>
    </citation>
    <scope>NUCLEOTIDE SEQUENCE [LARGE SCALE GENOMIC DNA]</scope>
    <source>
        <strain evidence="3 5">FP3289</strain>
    </source>
</reference>
<dbReference type="GeneID" id="96874634"/>
<keyword evidence="1" id="KW-0812">Transmembrane</keyword>
<dbReference type="Proteomes" id="UP000092528">
    <property type="component" value="Chromosome 2"/>
</dbReference>
<evidence type="ECO:0000313" key="3">
    <source>
        <dbReference type="EMBL" id="ODS04451.1"/>
    </source>
</evidence>
<dbReference type="PATRIC" id="fig|45658.7.peg.3081"/>
<sequence length="237" mass="27799">MHNGLFQSRTASSGEEHWLSVTDLMAGLMVIFLLISVALMNRTDIEKRAIERIAVKISEKQLEIHRALAEEFEEDFKRWEIDFNEQRPLIIDFNAERYKFTKGKSALPEELTFVLGEFFPRYLSVLERYRNDIKAIQIEGHTSSGWNNDDSEFDAYYKNMNLSQNRSKQLFDHIMSQGELLQKHLYWLRTKLSAMGYGPSKLILTENGHEDKERSRRISFRVIADTDIIMKDILEAQ</sequence>
<organism evidence="2 4">
    <name type="scientific">Vibrio scophthalmi</name>
    <dbReference type="NCBI Taxonomy" id="45658"/>
    <lineage>
        <taxon>Bacteria</taxon>
        <taxon>Pseudomonadati</taxon>
        <taxon>Pseudomonadota</taxon>
        <taxon>Gammaproteobacteria</taxon>
        <taxon>Vibrionales</taxon>
        <taxon>Vibrionaceae</taxon>
        <taxon>Vibrio</taxon>
    </lineage>
</organism>
<evidence type="ECO:0000313" key="4">
    <source>
        <dbReference type="Proteomes" id="UP000092528"/>
    </source>
</evidence>
<keyword evidence="1" id="KW-1133">Transmembrane helix</keyword>
<dbReference type="OrthoDB" id="9793443at2"/>
<keyword evidence="4" id="KW-1185">Reference proteome</keyword>
<protein>
    <submittedName>
        <fullName evidence="2">Uncharacterized protein</fullName>
    </submittedName>
</protein>
<dbReference type="Gene3D" id="3.30.1330.60">
    <property type="entry name" value="OmpA-like domain"/>
    <property type="match status" value="1"/>
</dbReference>
<keyword evidence="1" id="KW-0472">Membrane</keyword>
<accession>A0A1C7FE38</accession>
<dbReference type="SUPFAM" id="SSF103088">
    <property type="entry name" value="OmpA-like"/>
    <property type="match status" value="1"/>
</dbReference>
<name>A0A1C7FE38_9VIBR</name>
<evidence type="ECO:0000256" key="1">
    <source>
        <dbReference type="SAM" id="Phobius"/>
    </source>
</evidence>
<reference evidence="2 4" key="1">
    <citation type="submission" date="2016-07" db="EMBL/GenBank/DDBJ databases">
        <title>Genome sequencing of Vibrio scophthalmi strain VS-05, an isolated from Paralichthys olivaceus.</title>
        <authorList>
            <person name="Han H.-J."/>
        </authorList>
    </citation>
    <scope>NUCLEOTIDE SEQUENCE [LARGE SCALE GENOMIC DNA]</scope>
    <source>
        <strain evidence="2 4">VS-05</strain>
    </source>
</reference>
<dbReference type="Proteomes" id="UP000095131">
    <property type="component" value="Unassembled WGS sequence"/>
</dbReference>
<gene>
    <name evidence="3" type="ORF">VSF3289_03590</name>
    <name evidence="2" type="ORF">VSVS05_03143</name>
</gene>
<dbReference type="AlphaFoldDB" id="A0A1C7FE38"/>
<dbReference type="InterPro" id="IPR036737">
    <property type="entry name" value="OmpA-like_sf"/>
</dbReference>
<dbReference type="EMBL" id="MDCJ01000007">
    <property type="protein sequence ID" value="ODS04451.1"/>
    <property type="molecule type" value="Genomic_DNA"/>
</dbReference>
<proteinExistence type="predicted"/>
<dbReference type="RefSeq" id="WP_065546097.1">
    <property type="nucleotide sequence ID" value="NZ_CP016415.1"/>
</dbReference>